<protein>
    <submittedName>
        <fullName evidence="2">TetR family transcriptional regulator</fullName>
    </submittedName>
</protein>
<evidence type="ECO:0000259" key="1">
    <source>
        <dbReference type="Pfam" id="PF17940"/>
    </source>
</evidence>
<proteinExistence type="predicted"/>
<dbReference type="Proteomes" id="UP000237061">
    <property type="component" value="Unassembled WGS sequence"/>
</dbReference>
<comment type="caution">
    <text evidence="2">The sequence shown here is derived from an EMBL/GenBank/DDBJ whole genome shotgun (WGS) entry which is preliminary data.</text>
</comment>
<dbReference type="Pfam" id="PF17940">
    <property type="entry name" value="TetR_C_31"/>
    <property type="match status" value="1"/>
</dbReference>
<dbReference type="Gene3D" id="1.10.357.10">
    <property type="entry name" value="Tetracycline Repressor, domain 2"/>
    <property type="match status" value="1"/>
</dbReference>
<dbReference type="AlphaFoldDB" id="A0A2S3ZTJ8"/>
<feature type="domain" description="Tetracyclin repressor-like C-terminal group 31" evidence="1">
    <location>
        <begin position="79"/>
        <end position="175"/>
    </location>
</feature>
<name>A0A2S3ZTJ8_ARTGL</name>
<dbReference type="SUPFAM" id="SSF46689">
    <property type="entry name" value="Homeodomain-like"/>
    <property type="match status" value="1"/>
</dbReference>
<gene>
    <name evidence="2" type="ORF">CVS27_15635</name>
</gene>
<dbReference type="InterPro" id="IPR041583">
    <property type="entry name" value="TetR_C_31"/>
</dbReference>
<evidence type="ECO:0000313" key="2">
    <source>
        <dbReference type="EMBL" id="POH72548.1"/>
    </source>
</evidence>
<evidence type="ECO:0000313" key="3">
    <source>
        <dbReference type="Proteomes" id="UP000237061"/>
    </source>
</evidence>
<dbReference type="EMBL" id="PPXC01000013">
    <property type="protein sequence ID" value="POH72548.1"/>
    <property type="molecule type" value="Genomic_DNA"/>
</dbReference>
<organism evidence="2 3">
    <name type="scientific">Arthrobacter glacialis</name>
    <dbReference type="NCBI Taxonomy" id="1664"/>
    <lineage>
        <taxon>Bacteria</taxon>
        <taxon>Bacillati</taxon>
        <taxon>Actinomycetota</taxon>
        <taxon>Actinomycetes</taxon>
        <taxon>Micrococcales</taxon>
        <taxon>Micrococcaceae</taxon>
        <taxon>Arthrobacter</taxon>
    </lineage>
</organism>
<keyword evidence="3" id="KW-1185">Reference proteome</keyword>
<accession>A0A2S3ZTJ8</accession>
<reference evidence="2 3" key="1">
    <citation type="submission" date="2018-01" db="EMBL/GenBank/DDBJ databases">
        <title>Arthrobacter sp. nov., from glaciers in China.</title>
        <authorList>
            <person name="Liu Q."/>
            <person name="Xin Y.-H."/>
        </authorList>
    </citation>
    <scope>NUCLEOTIDE SEQUENCE [LARGE SCALE GENOMIC DNA]</scope>
    <source>
        <strain evidence="2 3">HLT2-12-2</strain>
    </source>
</reference>
<sequence>MSRTTLRRELICEAAVELLARGGGHAVSHQAIDRHLALPAGSTSYYFRTRHALLSATIGYLTKCSRDAFENAQPERMVTPDAASAVIASQLVLLLHERRGHSRARYALIVETAEDPELAGLLSGSLFSYEKAVALFRALGVHEPQQAAADLIAVLEGLLFDRLYGRRRQSETTTLKALQAELERPIQLLLSGFVYDDQRHSAGTSLSSQKFRS</sequence>
<dbReference type="InterPro" id="IPR009057">
    <property type="entry name" value="Homeodomain-like_sf"/>
</dbReference>